<sequence>MTPRLHTLRTCGILLALAAPTLAASPLGTTSPYDGISYVARPAPDASRAGSPAGEGRERPGRRESAPPDEAASEEAASEEAVPAPVPTSVPDGPRDTDALSDTISGPVLRILPLGSGLVLIGSGLGLALLALRLRVRRT</sequence>
<feature type="chain" id="PRO_5037104708" evidence="3">
    <location>
        <begin position="24"/>
        <end position="139"/>
    </location>
</feature>
<feature type="region of interest" description="Disordered" evidence="1">
    <location>
        <begin position="33"/>
        <end position="102"/>
    </location>
</feature>
<keyword evidence="2" id="KW-1133">Transmembrane helix</keyword>
<dbReference type="AlphaFoldDB" id="A0A917L754"/>
<keyword evidence="3" id="KW-0732">Signal</keyword>
<feature type="signal peptide" evidence="3">
    <location>
        <begin position="1"/>
        <end position="23"/>
    </location>
</feature>
<protein>
    <submittedName>
        <fullName evidence="4">Uncharacterized protein</fullName>
    </submittedName>
</protein>
<name>A0A917L754_9ACTN</name>
<organism evidence="4 5">
    <name type="scientific">Streptomyces lacrimifluminis</name>
    <dbReference type="NCBI Taxonomy" id="1500077"/>
    <lineage>
        <taxon>Bacteria</taxon>
        <taxon>Bacillati</taxon>
        <taxon>Actinomycetota</taxon>
        <taxon>Actinomycetes</taxon>
        <taxon>Kitasatosporales</taxon>
        <taxon>Streptomycetaceae</taxon>
        <taxon>Streptomyces</taxon>
    </lineage>
</organism>
<keyword evidence="2" id="KW-0812">Transmembrane</keyword>
<dbReference type="EMBL" id="BMMU01000016">
    <property type="protein sequence ID" value="GGJ45707.1"/>
    <property type="molecule type" value="Genomic_DNA"/>
</dbReference>
<dbReference type="RefSeq" id="WP_189149444.1">
    <property type="nucleotide sequence ID" value="NZ_BAABER010000014.1"/>
</dbReference>
<proteinExistence type="predicted"/>
<feature type="transmembrane region" description="Helical" evidence="2">
    <location>
        <begin position="111"/>
        <end position="132"/>
    </location>
</feature>
<evidence type="ECO:0000313" key="5">
    <source>
        <dbReference type="Proteomes" id="UP000625682"/>
    </source>
</evidence>
<reference evidence="4" key="1">
    <citation type="journal article" date="2014" name="Int. J. Syst. Evol. Microbiol.">
        <title>Complete genome sequence of Corynebacterium casei LMG S-19264T (=DSM 44701T), isolated from a smear-ripened cheese.</title>
        <authorList>
            <consortium name="US DOE Joint Genome Institute (JGI-PGF)"/>
            <person name="Walter F."/>
            <person name="Albersmeier A."/>
            <person name="Kalinowski J."/>
            <person name="Ruckert C."/>
        </authorList>
    </citation>
    <scope>NUCLEOTIDE SEQUENCE</scope>
    <source>
        <strain evidence="4">CGMCC 4.7272</strain>
    </source>
</reference>
<evidence type="ECO:0000256" key="3">
    <source>
        <dbReference type="SAM" id="SignalP"/>
    </source>
</evidence>
<reference evidence="4" key="2">
    <citation type="submission" date="2020-09" db="EMBL/GenBank/DDBJ databases">
        <authorList>
            <person name="Sun Q."/>
            <person name="Zhou Y."/>
        </authorList>
    </citation>
    <scope>NUCLEOTIDE SEQUENCE</scope>
    <source>
        <strain evidence="4">CGMCC 4.7272</strain>
    </source>
</reference>
<evidence type="ECO:0000256" key="2">
    <source>
        <dbReference type="SAM" id="Phobius"/>
    </source>
</evidence>
<accession>A0A917L754</accession>
<keyword evidence="2" id="KW-0472">Membrane</keyword>
<comment type="caution">
    <text evidence="4">The sequence shown here is derived from an EMBL/GenBank/DDBJ whole genome shotgun (WGS) entry which is preliminary data.</text>
</comment>
<evidence type="ECO:0000313" key="4">
    <source>
        <dbReference type="EMBL" id="GGJ45707.1"/>
    </source>
</evidence>
<gene>
    <name evidence="4" type="ORF">GCM10012282_48250</name>
</gene>
<evidence type="ECO:0000256" key="1">
    <source>
        <dbReference type="SAM" id="MobiDB-lite"/>
    </source>
</evidence>
<feature type="compositionally biased region" description="Basic and acidic residues" evidence="1">
    <location>
        <begin position="55"/>
        <end position="66"/>
    </location>
</feature>
<dbReference type="Proteomes" id="UP000625682">
    <property type="component" value="Unassembled WGS sequence"/>
</dbReference>
<keyword evidence="5" id="KW-1185">Reference proteome</keyword>